<dbReference type="OrthoDB" id="9766717at2"/>
<keyword evidence="3 5" id="KW-0418">Kinase</keyword>
<dbReference type="NCBIfam" id="TIGR00746">
    <property type="entry name" value="arcC"/>
    <property type="match status" value="1"/>
</dbReference>
<dbReference type="PIRSF" id="PIRSF000723">
    <property type="entry name" value="Carbamate_kin"/>
    <property type="match status" value="1"/>
</dbReference>
<evidence type="ECO:0000256" key="5">
    <source>
        <dbReference type="PIRNR" id="PIRNR000723"/>
    </source>
</evidence>
<dbReference type="GO" id="GO:0005829">
    <property type="term" value="C:cytosol"/>
    <property type="evidence" value="ECO:0007669"/>
    <property type="project" value="TreeGrafter"/>
</dbReference>
<gene>
    <name evidence="7" type="primary">cpkA</name>
    <name evidence="7" type="ORF">DTL3_0954</name>
</gene>
<evidence type="ECO:0000256" key="4">
    <source>
        <dbReference type="NCBIfam" id="TIGR00746"/>
    </source>
</evidence>
<dbReference type="CDD" id="cd04235">
    <property type="entry name" value="AAK_CK"/>
    <property type="match status" value="1"/>
</dbReference>
<feature type="domain" description="Aspartate/glutamate/uridylate kinase" evidence="6">
    <location>
        <begin position="7"/>
        <end position="298"/>
    </location>
</feature>
<reference evidence="8" key="1">
    <citation type="submission" date="2014-11" db="EMBL/GenBank/DDBJ databases">
        <authorList>
            <person name="Wibberg D."/>
        </authorList>
    </citation>
    <scope>NUCLEOTIDE SEQUENCE [LARGE SCALE GENOMIC DNA]</scope>
    <source>
        <strain evidence="8">L3</strain>
    </source>
</reference>
<dbReference type="Pfam" id="PF00696">
    <property type="entry name" value="AA_kinase"/>
    <property type="match status" value="1"/>
</dbReference>
<dbReference type="AlphaFoldDB" id="A0A0C7NYD5"/>
<dbReference type="PANTHER" id="PTHR30409:SF1">
    <property type="entry name" value="CARBAMATE KINASE-RELATED"/>
    <property type="match status" value="1"/>
</dbReference>
<keyword evidence="8" id="KW-1185">Reference proteome</keyword>
<dbReference type="FunFam" id="3.40.1160.10:FF:000007">
    <property type="entry name" value="Carbamate kinase"/>
    <property type="match status" value="1"/>
</dbReference>
<evidence type="ECO:0000313" key="7">
    <source>
        <dbReference type="EMBL" id="CEP78258.1"/>
    </source>
</evidence>
<comment type="similarity">
    <text evidence="1 5">Belongs to the carbamate kinase family.</text>
</comment>
<dbReference type="PATRIC" id="fig|1006576.9.peg.942"/>
<evidence type="ECO:0000256" key="3">
    <source>
        <dbReference type="ARBA" id="ARBA00022777"/>
    </source>
</evidence>
<dbReference type="SUPFAM" id="SSF53633">
    <property type="entry name" value="Carbamate kinase-like"/>
    <property type="match status" value="1"/>
</dbReference>
<dbReference type="GO" id="GO:0008804">
    <property type="term" value="F:carbamate kinase activity"/>
    <property type="evidence" value="ECO:0007669"/>
    <property type="project" value="UniProtKB-UniRule"/>
</dbReference>
<dbReference type="EMBL" id="LN824141">
    <property type="protein sequence ID" value="CEP78258.1"/>
    <property type="molecule type" value="Genomic_DNA"/>
</dbReference>
<dbReference type="HOGENOM" id="CLU_076278_0_0_0"/>
<name>A0A0C7NYD5_DEFTU</name>
<evidence type="ECO:0000256" key="2">
    <source>
        <dbReference type="ARBA" id="ARBA00022679"/>
    </source>
</evidence>
<sequence>MISLKEKLAIVAIGGNALNKPKESPTAENIFKNLEFTSKCLVSFVRKNYKIVITHGNGPQVGNILVQQEVAKDIIPPFPLDVNGAMTQGYLGYMIAQSLKNTLSSEGIKKDVACVVTQVLVDKNDQAFHNPSKPIGPFYSKSEAESLTIEKGWNMIEDAGRGYRRVVPSPIPLDIIEIEAIKKLIKNETIIIAAGGGGIPVIKENNQIKGIEGVIDKDRASALLAIKLDADELIILTAVEKVYINYNKPNQQAISSMTVEEAKRYINEGHFSKGSMLPKIEACIEFVEHTGRSALITDLQTLEEALEGKTGTVITK</sequence>
<dbReference type="InterPro" id="IPR036393">
    <property type="entry name" value="AceGlu_kinase-like_sf"/>
</dbReference>
<evidence type="ECO:0000259" key="6">
    <source>
        <dbReference type="Pfam" id="PF00696"/>
    </source>
</evidence>
<dbReference type="PRINTS" id="PR01469">
    <property type="entry name" value="CARBMTKINASE"/>
</dbReference>
<dbReference type="GO" id="GO:0019546">
    <property type="term" value="P:L-arginine deiminase pathway"/>
    <property type="evidence" value="ECO:0007669"/>
    <property type="project" value="TreeGrafter"/>
</dbReference>
<organism evidence="7 8">
    <name type="scientific">Defluviitoga tunisiensis</name>
    <dbReference type="NCBI Taxonomy" id="1006576"/>
    <lineage>
        <taxon>Bacteria</taxon>
        <taxon>Thermotogati</taxon>
        <taxon>Thermotogota</taxon>
        <taxon>Thermotogae</taxon>
        <taxon>Petrotogales</taxon>
        <taxon>Petrotogaceae</taxon>
        <taxon>Defluviitoga</taxon>
    </lineage>
</organism>
<dbReference type="PANTHER" id="PTHR30409">
    <property type="entry name" value="CARBAMATE KINASE"/>
    <property type="match status" value="1"/>
</dbReference>
<dbReference type="KEGG" id="dtn:DTL3_0954"/>
<protein>
    <recommendedName>
        <fullName evidence="4 5">Carbamate kinase</fullName>
    </recommendedName>
</protein>
<evidence type="ECO:0000256" key="1">
    <source>
        <dbReference type="ARBA" id="ARBA00011066"/>
    </source>
</evidence>
<evidence type="ECO:0000313" key="8">
    <source>
        <dbReference type="Proteomes" id="UP000032809"/>
    </source>
</evidence>
<dbReference type="NCBIfam" id="NF009007">
    <property type="entry name" value="PRK12352.1"/>
    <property type="match status" value="1"/>
</dbReference>
<keyword evidence="2 5" id="KW-0808">Transferase</keyword>
<proteinExistence type="inferred from homology"/>
<dbReference type="InterPro" id="IPR003964">
    <property type="entry name" value="Carb_kinase"/>
</dbReference>
<dbReference type="InterPro" id="IPR001048">
    <property type="entry name" value="Asp/Glu/Uridylate_kinase"/>
</dbReference>
<accession>A0A0C7NYD5</accession>
<dbReference type="Proteomes" id="UP000032809">
    <property type="component" value="Chromosome I"/>
</dbReference>
<dbReference type="STRING" id="1006576.DTL3_0954"/>
<dbReference type="Gene3D" id="3.40.1160.10">
    <property type="entry name" value="Acetylglutamate kinase-like"/>
    <property type="match status" value="1"/>
</dbReference>